<dbReference type="PANTHER" id="PTHR34658:SF5">
    <property type="entry name" value="PROTEIN, PUTATIVE-RELATED"/>
    <property type="match status" value="1"/>
</dbReference>
<evidence type="ECO:0000256" key="1">
    <source>
        <dbReference type="SAM" id="Phobius"/>
    </source>
</evidence>
<name>A0A445IDQ4_GLYSO</name>
<organism evidence="2 3">
    <name type="scientific">Glycine soja</name>
    <name type="common">Wild soybean</name>
    <dbReference type="NCBI Taxonomy" id="3848"/>
    <lineage>
        <taxon>Eukaryota</taxon>
        <taxon>Viridiplantae</taxon>
        <taxon>Streptophyta</taxon>
        <taxon>Embryophyta</taxon>
        <taxon>Tracheophyta</taxon>
        <taxon>Spermatophyta</taxon>
        <taxon>Magnoliopsida</taxon>
        <taxon>eudicotyledons</taxon>
        <taxon>Gunneridae</taxon>
        <taxon>Pentapetalae</taxon>
        <taxon>rosids</taxon>
        <taxon>fabids</taxon>
        <taxon>Fabales</taxon>
        <taxon>Fabaceae</taxon>
        <taxon>Papilionoideae</taxon>
        <taxon>50 kb inversion clade</taxon>
        <taxon>NPAAA clade</taxon>
        <taxon>indigoferoid/millettioid clade</taxon>
        <taxon>Phaseoleae</taxon>
        <taxon>Glycine</taxon>
        <taxon>Glycine subgen. Soja</taxon>
    </lineage>
</organism>
<dbReference type="PANTHER" id="PTHR34658">
    <property type="entry name" value="OS01G0151800 PROTEIN"/>
    <property type="match status" value="1"/>
</dbReference>
<dbReference type="AlphaFoldDB" id="A0A445IDQ4"/>
<dbReference type="Proteomes" id="UP000289340">
    <property type="component" value="Chromosome 11"/>
</dbReference>
<dbReference type="EMBL" id="QZWG01000011">
    <property type="protein sequence ID" value="RZB84169.1"/>
    <property type="molecule type" value="Genomic_DNA"/>
</dbReference>
<protein>
    <submittedName>
        <fullName evidence="2">Uncharacterized protein</fullName>
    </submittedName>
</protein>
<feature type="transmembrane region" description="Helical" evidence="1">
    <location>
        <begin position="24"/>
        <end position="49"/>
    </location>
</feature>
<evidence type="ECO:0000313" key="3">
    <source>
        <dbReference type="Proteomes" id="UP000289340"/>
    </source>
</evidence>
<keyword evidence="1" id="KW-1133">Transmembrane helix</keyword>
<accession>A0A445IDQ4</accession>
<keyword evidence="3" id="KW-1185">Reference proteome</keyword>
<proteinExistence type="predicted"/>
<comment type="caution">
    <text evidence="2">The sequence shown here is derived from an EMBL/GenBank/DDBJ whole genome shotgun (WGS) entry which is preliminary data.</text>
</comment>
<reference evidence="2 3" key="1">
    <citation type="submission" date="2018-09" db="EMBL/GenBank/DDBJ databases">
        <title>A high-quality reference genome of wild soybean provides a powerful tool to mine soybean genomes.</title>
        <authorList>
            <person name="Xie M."/>
            <person name="Chung C.Y.L."/>
            <person name="Li M.-W."/>
            <person name="Wong F.-L."/>
            <person name="Chan T.-F."/>
            <person name="Lam H.-M."/>
        </authorList>
    </citation>
    <scope>NUCLEOTIDE SEQUENCE [LARGE SCALE GENOMIC DNA]</scope>
    <source>
        <strain evidence="3">cv. W05</strain>
        <tissue evidence="2">Hypocotyl of etiolated seedlings</tissue>
    </source>
</reference>
<dbReference type="Gramene" id="XM_028331243.1">
    <property type="protein sequence ID" value="XP_028187044.1"/>
    <property type="gene ID" value="LOC114373720"/>
</dbReference>
<keyword evidence="1" id="KW-0812">Transmembrane</keyword>
<gene>
    <name evidence="2" type="ORF">D0Y65_032536</name>
</gene>
<evidence type="ECO:0000313" key="2">
    <source>
        <dbReference type="EMBL" id="RZB84169.1"/>
    </source>
</evidence>
<sequence>MSLVCFHSFFRRVASTVPSPLLNAVTWTLLLIVTVVLVSLATGVAFVLAISPSSSFSKPCNGVRIPLDFPREMVCLPEHAVMSSSRLDFFLPTLFAALVVAASTCLLRSVACA</sequence>
<keyword evidence="1" id="KW-0472">Membrane</keyword>
<feature type="transmembrane region" description="Helical" evidence="1">
    <location>
        <begin position="89"/>
        <end position="111"/>
    </location>
</feature>